<keyword evidence="3" id="KW-1185">Reference proteome</keyword>
<comment type="caution">
    <text evidence="2">The sequence shown here is derived from an EMBL/GenBank/DDBJ whole genome shotgun (WGS) entry which is preliminary data.</text>
</comment>
<accession>A0A2I0SYE4</accession>
<protein>
    <submittedName>
        <fullName evidence="2">Uncharacterized protein</fullName>
    </submittedName>
</protein>
<feature type="compositionally biased region" description="Basic and acidic residues" evidence="1">
    <location>
        <begin position="10"/>
        <end position="37"/>
    </location>
</feature>
<evidence type="ECO:0000313" key="3">
    <source>
        <dbReference type="Proteomes" id="UP000236178"/>
    </source>
</evidence>
<dbReference type="Proteomes" id="UP000236178">
    <property type="component" value="Unassembled WGS sequence"/>
</dbReference>
<organism evidence="2 3">
    <name type="scientific">Streptomyces populi</name>
    <dbReference type="NCBI Taxonomy" id="2058924"/>
    <lineage>
        <taxon>Bacteria</taxon>
        <taxon>Bacillati</taxon>
        <taxon>Actinomycetota</taxon>
        <taxon>Actinomycetes</taxon>
        <taxon>Kitasatosporales</taxon>
        <taxon>Streptomycetaceae</taxon>
        <taxon>Streptomyces</taxon>
    </lineage>
</organism>
<evidence type="ECO:0000256" key="1">
    <source>
        <dbReference type="SAM" id="MobiDB-lite"/>
    </source>
</evidence>
<dbReference type="AlphaFoldDB" id="A0A2I0SYE4"/>
<gene>
    <name evidence="2" type="ORF">CW362_00715</name>
</gene>
<evidence type="ECO:0000313" key="2">
    <source>
        <dbReference type="EMBL" id="PKT74949.1"/>
    </source>
</evidence>
<sequence>MTGRTRHGQQRLDERSQFIRHDPRPRLTFAHDRTNDHRSRKAHDQQLLSGPFTVPALTKRIMRQTHGRAGFDLLRHRVLLP</sequence>
<feature type="region of interest" description="Disordered" evidence="1">
    <location>
        <begin position="1"/>
        <end position="45"/>
    </location>
</feature>
<proteinExistence type="predicted"/>
<dbReference type="OrthoDB" id="3238779at2"/>
<dbReference type="EMBL" id="PJOS01000001">
    <property type="protein sequence ID" value="PKT74949.1"/>
    <property type="molecule type" value="Genomic_DNA"/>
</dbReference>
<reference evidence="2 3" key="1">
    <citation type="submission" date="2017-12" db="EMBL/GenBank/DDBJ databases">
        <title>Streptomyces populusis sp. nov., a novel endophytic actinobacterium isolated from stems of Populus adenopoda Maxim.</title>
        <authorList>
            <person name="Wang Z."/>
        </authorList>
    </citation>
    <scope>NUCLEOTIDE SEQUENCE [LARGE SCALE GENOMIC DNA]</scope>
    <source>
        <strain evidence="2 3">A249</strain>
    </source>
</reference>
<name>A0A2I0SYE4_9ACTN</name>